<proteinExistence type="predicted"/>
<evidence type="ECO:0008006" key="3">
    <source>
        <dbReference type="Google" id="ProtNLM"/>
    </source>
</evidence>
<dbReference type="AlphaFoldDB" id="A0AB37YLV1"/>
<dbReference type="NCBIfam" id="NF033801">
    <property type="entry name" value="NprX_fam"/>
    <property type="match status" value="1"/>
</dbReference>
<gene>
    <name evidence="1" type="ORF">BC10311_00551</name>
</gene>
<dbReference type="EMBL" id="FMBG01000009">
    <property type="protein sequence ID" value="SCB87205.1"/>
    <property type="molecule type" value="Genomic_DNA"/>
</dbReference>
<organism evidence="1 2">
    <name type="scientific">Bacillus wiedmannii</name>
    <dbReference type="NCBI Taxonomy" id="1890302"/>
    <lineage>
        <taxon>Bacteria</taxon>
        <taxon>Bacillati</taxon>
        <taxon>Bacillota</taxon>
        <taxon>Bacilli</taxon>
        <taxon>Bacillales</taxon>
        <taxon>Bacillaceae</taxon>
        <taxon>Bacillus</taxon>
        <taxon>Bacillus cereus group</taxon>
    </lineage>
</organism>
<evidence type="ECO:0000313" key="2">
    <source>
        <dbReference type="Proteomes" id="UP000195728"/>
    </source>
</evidence>
<protein>
    <recommendedName>
        <fullName evidence="3">NprX family peptide pheromone</fullName>
    </recommendedName>
</protein>
<accession>A0AB37YLV1</accession>
<evidence type="ECO:0000313" key="1">
    <source>
        <dbReference type="EMBL" id="SCB87205.1"/>
    </source>
</evidence>
<dbReference type="Proteomes" id="UP000195728">
    <property type="component" value="Unassembled WGS sequence"/>
</dbReference>
<comment type="caution">
    <text evidence="1">The sequence shown here is derived from an EMBL/GenBank/DDBJ whole genome shotgun (WGS) entry which is preliminary data.</text>
</comment>
<name>A0AB37YLV1_9BACI</name>
<sequence>MNMKKMIFGALALVAILVVLEPQYAWTGDMYGQAKEVIEVINS</sequence>
<reference evidence="1 2" key="1">
    <citation type="submission" date="2016-08" db="EMBL/GenBank/DDBJ databases">
        <authorList>
            <person name="Loux V."/>
            <person name="Rue O."/>
        </authorList>
    </citation>
    <scope>NUCLEOTIDE SEQUENCE [LARGE SCALE GENOMIC DNA]</scope>
    <source>
        <strain evidence="1 2">WSBC_10311</strain>
    </source>
</reference>